<accession>A0A7J0DA77</accession>
<evidence type="ECO:0000313" key="2">
    <source>
        <dbReference type="Proteomes" id="UP000585474"/>
    </source>
</evidence>
<dbReference type="AlphaFoldDB" id="A0A7J0DA77"/>
<reference evidence="2" key="1">
    <citation type="submission" date="2019-07" db="EMBL/GenBank/DDBJ databases">
        <title>De Novo Assembly of kiwifruit Actinidia rufa.</title>
        <authorList>
            <person name="Sugita-Konishi S."/>
            <person name="Sato K."/>
            <person name="Mori E."/>
            <person name="Abe Y."/>
            <person name="Kisaki G."/>
            <person name="Hamano K."/>
            <person name="Suezawa K."/>
            <person name="Otani M."/>
            <person name="Fukuda T."/>
            <person name="Manabe T."/>
            <person name="Gomi K."/>
            <person name="Tabuchi M."/>
            <person name="Akimitsu K."/>
            <person name="Kataoka I."/>
        </authorList>
    </citation>
    <scope>NUCLEOTIDE SEQUENCE [LARGE SCALE GENOMIC DNA]</scope>
    <source>
        <strain evidence="2">cv. Fuchu</strain>
    </source>
</reference>
<organism evidence="1 2">
    <name type="scientific">Actinidia rufa</name>
    <dbReference type="NCBI Taxonomy" id="165716"/>
    <lineage>
        <taxon>Eukaryota</taxon>
        <taxon>Viridiplantae</taxon>
        <taxon>Streptophyta</taxon>
        <taxon>Embryophyta</taxon>
        <taxon>Tracheophyta</taxon>
        <taxon>Spermatophyta</taxon>
        <taxon>Magnoliopsida</taxon>
        <taxon>eudicotyledons</taxon>
        <taxon>Gunneridae</taxon>
        <taxon>Pentapetalae</taxon>
        <taxon>asterids</taxon>
        <taxon>Ericales</taxon>
        <taxon>Actinidiaceae</taxon>
        <taxon>Actinidia</taxon>
    </lineage>
</organism>
<gene>
    <name evidence="1" type="ORF">Acr_00g0014090</name>
</gene>
<dbReference type="Proteomes" id="UP000585474">
    <property type="component" value="Unassembled WGS sequence"/>
</dbReference>
<evidence type="ECO:0000313" key="1">
    <source>
        <dbReference type="EMBL" id="GFS30790.1"/>
    </source>
</evidence>
<comment type="caution">
    <text evidence="1">The sequence shown here is derived from an EMBL/GenBank/DDBJ whole genome shotgun (WGS) entry which is preliminary data.</text>
</comment>
<proteinExistence type="predicted"/>
<protein>
    <submittedName>
        <fullName evidence="1">Uncharacterized protein</fullName>
    </submittedName>
</protein>
<sequence length="129" mass="13481">MGLALSTKVKLKRTRPSMKVLSIQQHARNTLSWLEWGRTAGAVLHTTQALAWLHGAEAGLRGGVEAAGCVAAGLRGQEQGLLVGLRGCWTDWAAWLLSGLHMAQGCTGLYLAARCRGRAAGGGCKGVGC</sequence>
<dbReference type="EMBL" id="BJWL01000130">
    <property type="protein sequence ID" value="GFS30790.1"/>
    <property type="molecule type" value="Genomic_DNA"/>
</dbReference>
<keyword evidence="2" id="KW-1185">Reference proteome</keyword>
<name>A0A7J0DA77_9ERIC</name>